<evidence type="ECO:0000313" key="4">
    <source>
        <dbReference type="EMBL" id="MDK9867155.1"/>
    </source>
</evidence>
<reference evidence="4" key="2">
    <citation type="submission" date="2023-03" db="EMBL/GenBank/DDBJ databases">
        <authorList>
            <person name="Vazquez L."/>
            <person name="Rodriguez J."/>
            <person name="Mayo B."/>
            <person name="Florez A.B."/>
        </authorList>
    </citation>
    <scope>NUCLEOTIDE SEQUENCE</scope>
    <source>
        <strain evidence="4">5A3I</strain>
    </source>
</reference>
<comment type="caution">
    <text evidence="4">The sequence shown here is derived from an EMBL/GenBank/DDBJ whole genome shotgun (WGS) entry which is preliminary data.</text>
</comment>
<dbReference type="NCBIfam" id="TIGR01168">
    <property type="entry name" value="YSIRK_signal"/>
    <property type="match status" value="1"/>
</dbReference>
<dbReference type="InterPro" id="IPR005877">
    <property type="entry name" value="YSIRK_signal_dom"/>
</dbReference>
<dbReference type="AlphaFoldDB" id="A0AAW7AQN0"/>
<sequence>MKKQKGNLDFLPNIQNKYSIRRFTVGTASILLGSFIFLGVNDANSAYAEEENSQGHQLEGNEKNNSDRTIDNIGEINVSADTAESESSQVSEADTAESES</sequence>
<keyword evidence="1" id="KW-0732">Signal</keyword>
<dbReference type="RefSeq" id="WP_285324535.1">
    <property type="nucleotide sequence ID" value="NZ_JARGCK010000028.1"/>
</dbReference>
<feature type="domain" description="YSIRK Gram-positive signal peptide" evidence="3">
    <location>
        <begin position="15"/>
        <end position="38"/>
    </location>
</feature>
<evidence type="ECO:0000313" key="5">
    <source>
        <dbReference type="Proteomes" id="UP001174037"/>
    </source>
</evidence>
<dbReference type="Pfam" id="PF04650">
    <property type="entry name" value="YSIRK_signal"/>
    <property type="match status" value="1"/>
</dbReference>
<dbReference type="EMBL" id="JARGCK010000028">
    <property type="protein sequence ID" value="MDK9867155.1"/>
    <property type="molecule type" value="Genomic_DNA"/>
</dbReference>
<evidence type="ECO:0000259" key="3">
    <source>
        <dbReference type="Pfam" id="PF04650"/>
    </source>
</evidence>
<reference evidence="4" key="1">
    <citation type="journal article" date="2023" name="Int. J. Mol. Sci.">
        <title>Antibiotic Resistance/Susceptibility Profiles of Staphylococcus equorum Strains from Cheese, and Genome Analysis for Antibiotic Resistance Genes.</title>
        <authorList>
            <person name="Vazquez L."/>
            <person name="Srednik M.E."/>
            <person name="Rodriguez J."/>
            <person name="Florez A.B."/>
            <person name="Mayo B."/>
        </authorList>
    </citation>
    <scope>NUCLEOTIDE SEQUENCE</scope>
    <source>
        <strain evidence="4">5A3I</strain>
    </source>
</reference>
<protein>
    <submittedName>
        <fullName evidence="4">YSIRK-type signal peptide-containing protein</fullName>
    </submittedName>
</protein>
<evidence type="ECO:0000256" key="2">
    <source>
        <dbReference type="SAM" id="MobiDB-lite"/>
    </source>
</evidence>
<dbReference type="Proteomes" id="UP001174037">
    <property type="component" value="Unassembled WGS sequence"/>
</dbReference>
<feature type="compositionally biased region" description="Basic and acidic residues" evidence="2">
    <location>
        <begin position="59"/>
        <end position="70"/>
    </location>
</feature>
<feature type="non-terminal residue" evidence="4">
    <location>
        <position position="100"/>
    </location>
</feature>
<accession>A0AAW7AQN0</accession>
<feature type="region of interest" description="Disordered" evidence="2">
    <location>
        <begin position="48"/>
        <end position="100"/>
    </location>
</feature>
<gene>
    <name evidence="4" type="ORF">P1A27_14585</name>
</gene>
<feature type="compositionally biased region" description="Polar residues" evidence="2">
    <location>
        <begin position="79"/>
        <end position="92"/>
    </location>
</feature>
<organism evidence="4 5">
    <name type="scientific">Staphylococcus equorum</name>
    <dbReference type="NCBI Taxonomy" id="246432"/>
    <lineage>
        <taxon>Bacteria</taxon>
        <taxon>Bacillati</taxon>
        <taxon>Bacillota</taxon>
        <taxon>Bacilli</taxon>
        <taxon>Bacillales</taxon>
        <taxon>Staphylococcaceae</taxon>
        <taxon>Staphylococcus</taxon>
    </lineage>
</organism>
<evidence type="ECO:0000256" key="1">
    <source>
        <dbReference type="ARBA" id="ARBA00022729"/>
    </source>
</evidence>
<proteinExistence type="predicted"/>
<name>A0AAW7AQN0_9STAP</name>